<dbReference type="EMBL" id="FOXV01000001">
    <property type="protein sequence ID" value="SFQ02111.1"/>
    <property type="molecule type" value="Genomic_DNA"/>
</dbReference>
<dbReference type="RefSeq" id="WP_139218653.1">
    <property type="nucleotide sequence ID" value="NZ_FOXV01000001.1"/>
</dbReference>
<reference evidence="3" key="1">
    <citation type="submission" date="2016-10" db="EMBL/GenBank/DDBJ databases">
        <authorList>
            <person name="Varghese N."/>
            <person name="Submissions S."/>
        </authorList>
    </citation>
    <scope>NUCLEOTIDE SEQUENCE [LARGE SCALE GENOMIC DNA]</scope>
    <source>
        <strain evidence="3">JCM 10271</strain>
    </source>
</reference>
<organism evidence="2 3">
    <name type="scientific">Roseivivax halotolerans</name>
    <dbReference type="NCBI Taxonomy" id="93684"/>
    <lineage>
        <taxon>Bacteria</taxon>
        <taxon>Pseudomonadati</taxon>
        <taxon>Pseudomonadota</taxon>
        <taxon>Alphaproteobacteria</taxon>
        <taxon>Rhodobacterales</taxon>
        <taxon>Roseobacteraceae</taxon>
        <taxon>Roseivivax</taxon>
    </lineage>
</organism>
<dbReference type="InterPro" id="IPR029044">
    <property type="entry name" value="Nucleotide-diphossugar_trans"/>
</dbReference>
<evidence type="ECO:0000313" key="3">
    <source>
        <dbReference type="Proteomes" id="UP000243106"/>
    </source>
</evidence>
<dbReference type="Gene3D" id="3.90.550.10">
    <property type="entry name" value="Spore Coat Polysaccharide Biosynthesis Protein SpsA, Chain A"/>
    <property type="match status" value="1"/>
</dbReference>
<dbReference type="Pfam" id="PF03407">
    <property type="entry name" value="Nucleotid_trans"/>
    <property type="match status" value="1"/>
</dbReference>
<keyword evidence="2" id="KW-0808">Transferase</keyword>
<evidence type="ECO:0000259" key="1">
    <source>
        <dbReference type="Pfam" id="PF03407"/>
    </source>
</evidence>
<gene>
    <name evidence="2" type="ORF">SAMN05421853_101313</name>
</gene>
<feature type="domain" description="Nucleotide-diphospho-sugar transferase" evidence="1">
    <location>
        <begin position="51"/>
        <end position="195"/>
    </location>
</feature>
<name>A0A1I5V3T7_9RHOB</name>
<dbReference type="STRING" id="93684.SAMN05421853_101313"/>
<keyword evidence="3" id="KW-1185">Reference proteome</keyword>
<dbReference type="AlphaFoldDB" id="A0A1I5V3T7"/>
<dbReference type="Proteomes" id="UP000243106">
    <property type="component" value="Unassembled WGS sequence"/>
</dbReference>
<dbReference type="GO" id="GO:0016740">
    <property type="term" value="F:transferase activity"/>
    <property type="evidence" value="ECO:0007669"/>
    <property type="project" value="UniProtKB-KW"/>
</dbReference>
<dbReference type="SUPFAM" id="SSF53448">
    <property type="entry name" value="Nucleotide-diphospho-sugar transferases"/>
    <property type="match status" value="1"/>
</dbReference>
<sequence length="258" mass="29363">MIIITCGDSNFLFALEEIEKNIRLFSGAYPVIYDVGLTERDRQKLKSNIVKLDFESSFRSKTDEGYIRTHHKPAAIRHALKKFNQPVLYLDADMLITKKISYQSLPLADVVITPRHPKEMKRESHIKNGLLNAGFLLFNNNDKSLGLLNKWAEECGDTRKSDQKALSDLTLGSNEGKAGQYYKVEGAEVACIDPVLWNDVTGRTGYILHFKGIGRNSDKTRKIAKWRSTAHRLRKYGALGQLQLRARRLLYSSGIIEY</sequence>
<proteinExistence type="predicted"/>
<protein>
    <submittedName>
        <fullName evidence="2">Nucleotide-diphospho-sugar transferase</fullName>
    </submittedName>
</protein>
<evidence type="ECO:0000313" key="2">
    <source>
        <dbReference type="EMBL" id="SFQ02111.1"/>
    </source>
</evidence>
<accession>A0A1I5V3T7</accession>
<dbReference type="InterPro" id="IPR005069">
    <property type="entry name" value="Nucl-diP-sugar_transferase"/>
</dbReference>